<organism evidence="2 3">
    <name type="scientific">Suilimivivens aceti</name>
    <dbReference type="NCBI Taxonomy" id="2981774"/>
    <lineage>
        <taxon>Bacteria</taxon>
        <taxon>Bacillati</taxon>
        <taxon>Bacillota</taxon>
        <taxon>Clostridia</taxon>
        <taxon>Lachnospirales</taxon>
        <taxon>Lachnospiraceae</taxon>
        <taxon>Suilimivivens</taxon>
    </lineage>
</organism>
<dbReference type="SUPFAM" id="SSF53067">
    <property type="entry name" value="Actin-like ATPase domain"/>
    <property type="match status" value="2"/>
</dbReference>
<dbReference type="Proteomes" id="UP001652432">
    <property type="component" value="Unassembled WGS sequence"/>
</dbReference>
<accession>A0ABT2T3E6</accession>
<name>A0ABT2T3E6_9FIRM</name>
<dbReference type="CDD" id="cd24007">
    <property type="entry name" value="ASKHA_NBD_eukNAGK-like"/>
    <property type="match status" value="1"/>
</dbReference>
<sequence length="312" mass="33734">MYVLGIDAGGTKTHCVIADENENILAEGLAGASQHQLFGIRQTEENLQLAVSAALKEADLTLQDLSYAVLGMSGADGEDDLALLNPAAEKVLPGVPFRVVHDAWIGMYSALKEPFGVVSICGTGAGHAGCNRQGDELTLRNLDYRLGNYGGGGDLVEKALHYAFRSDEGTYEKSALEAAVPPIFGVSTMEDVCRLLKQNPLSDKERYQLPITVFQLANSGDSVCRMLIQDLGHEEGLYAAAVIRRLHMENEQVPVVLIGSLFHSDDPLLLDPFMEAVRTAAPAAYPVLPTRKPVTGAVRMALFILQDIKERK</sequence>
<protein>
    <recommendedName>
        <fullName evidence="1">ATPase BadF/BadG/BcrA/BcrD type domain-containing protein</fullName>
    </recommendedName>
</protein>
<dbReference type="RefSeq" id="WP_262574893.1">
    <property type="nucleotide sequence ID" value="NZ_JAOQKJ010000007.1"/>
</dbReference>
<comment type="caution">
    <text evidence="2">The sequence shown here is derived from an EMBL/GenBank/DDBJ whole genome shotgun (WGS) entry which is preliminary data.</text>
</comment>
<evidence type="ECO:0000313" key="3">
    <source>
        <dbReference type="Proteomes" id="UP001652432"/>
    </source>
</evidence>
<dbReference type="Pfam" id="PF01869">
    <property type="entry name" value="BcrAD_BadFG"/>
    <property type="match status" value="1"/>
</dbReference>
<dbReference type="Gene3D" id="3.30.420.40">
    <property type="match status" value="2"/>
</dbReference>
<gene>
    <name evidence="2" type="ORF">OCV77_09760</name>
</gene>
<feature type="domain" description="ATPase BadF/BadG/BcrA/BcrD type" evidence="1">
    <location>
        <begin position="4"/>
        <end position="298"/>
    </location>
</feature>
<dbReference type="InterPro" id="IPR052519">
    <property type="entry name" value="Euk-type_GlcNAc_Kinase"/>
</dbReference>
<reference evidence="2 3" key="1">
    <citation type="journal article" date="2021" name="ISME Commun">
        <title>Automated analysis of genomic sequences facilitates high-throughput and comprehensive description of bacteria.</title>
        <authorList>
            <person name="Hitch T.C.A."/>
        </authorList>
    </citation>
    <scope>NUCLEOTIDE SEQUENCE [LARGE SCALE GENOMIC DNA]</scope>
    <source>
        <strain evidence="2 3">Sanger_18</strain>
    </source>
</reference>
<dbReference type="PANTHER" id="PTHR43190:SF3">
    <property type="entry name" value="N-ACETYL-D-GLUCOSAMINE KINASE"/>
    <property type="match status" value="1"/>
</dbReference>
<evidence type="ECO:0000313" key="2">
    <source>
        <dbReference type="EMBL" id="MCU6744781.1"/>
    </source>
</evidence>
<dbReference type="PANTHER" id="PTHR43190">
    <property type="entry name" value="N-ACETYL-D-GLUCOSAMINE KINASE"/>
    <property type="match status" value="1"/>
</dbReference>
<keyword evidence="3" id="KW-1185">Reference proteome</keyword>
<evidence type="ECO:0000259" key="1">
    <source>
        <dbReference type="Pfam" id="PF01869"/>
    </source>
</evidence>
<dbReference type="InterPro" id="IPR002731">
    <property type="entry name" value="ATPase_BadF"/>
</dbReference>
<dbReference type="EMBL" id="JAOQKJ010000007">
    <property type="protein sequence ID" value="MCU6744781.1"/>
    <property type="molecule type" value="Genomic_DNA"/>
</dbReference>
<dbReference type="InterPro" id="IPR043129">
    <property type="entry name" value="ATPase_NBD"/>
</dbReference>
<proteinExistence type="predicted"/>